<evidence type="ECO:0000256" key="10">
    <source>
        <dbReference type="PIRSR" id="PIRSR001589-3"/>
    </source>
</evidence>
<comment type="pathway">
    <text evidence="1">Amino-acid biosynthesis; L-asparagine biosynthesis; L-asparagine from L-aspartate (L-Gln route): step 1/1.</text>
</comment>
<reference evidence="12" key="1">
    <citation type="journal article" date="2014" name="Int. J. Syst. Evol. Microbiol.">
        <title>Complete genome sequence of Corynebacterium casei LMG S-19264T (=DSM 44701T), isolated from a smear-ripened cheese.</title>
        <authorList>
            <consortium name="US DOE Joint Genome Institute (JGI-PGF)"/>
            <person name="Walter F."/>
            <person name="Albersmeier A."/>
            <person name="Kalinowski J."/>
            <person name="Ruckert C."/>
        </authorList>
    </citation>
    <scope>NUCLEOTIDE SEQUENCE</scope>
    <source>
        <strain evidence="12">VKM B-2347</strain>
    </source>
</reference>
<sequence>MCGLAGCLGWIDGLGLSSRDMLGDMCAAIRHRGPDADGVWLDEASGIALGHLRLSILDLSAAGAQPMVSHGGRYVLAFNGEIYNYQELRADLVRRRGAIDWRGHSDTEVLLELIAAEGVERALRRLDGMFAIALWDRETRTLTLARDAFGEKPLYYGLYRGAVLFASELKALRAVPGFQPDIDPDALADYFKYSYVPGPATIHRGVFKLQPGHMLTLGPERSHLAQLPDPVVWWSPDEAAMRARREGFEGDMAAAVAALRAALSTSVRRRLASDVPLGSLLSGGVDSSVVTALMQQAVDRPVKTFSIGMAETGYDEAAHARAVAARLGTEHQELILSPREVQDVAPQVADIYDEPFSDASQIPTFLLSRMARAHVTVALSGDGGDEILGGYNRYFHGADLWARASRLPTEARRLAGAALGAIPPGVVDRAAAMAGRLAPRELSSGRAGEKIQKLARVLSAADRQAYHDRLLATADDVAIALDLPGRAQTLAARSPRGDLTFVEQAMLTDTANYMPDDVLVKVDRASMAVGLEVRTPFLSREVFDLAWRLPMAFRAHQGVGKRVLRELLYTLAPRDLVDRPKAGFAVPVGRWLRTDLRDWAEAGLSEAALQDAGVFRVPEVRRRWREHLTGRRDHETFLWSVLMYQGWRRSVARGRSDAPGRP</sequence>
<dbReference type="SUPFAM" id="SSF52402">
    <property type="entry name" value="Adenine nucleotide alpha hydrolases-like"/>
    <property type="match status" value="1"/>
</dbReference>
<dbReference type="InterPro" id="IPR014729">
    <property type="entry name" value="Rossmann-like_a/b/a_fold"/>
</dbReference>
<dbReference type="Pfam" id="PF00733">
    <property type="entry name" value="Asn_synthase"/>
    <property type="match status" value="1"/>
</dbReference>
<proteinExistence type="inferred from homology"/>
<dbReference type="CDD" id="cd01991">
    <property type="entry name" value="Asn_synthase_B_C"/>
    <property type="match status" value="1"/>
</dbReference>
<dbReference type="PIRSF" id="PIRSF001589">
    <property type="entry name" value="Asn_synthetase_glu-h"/>
    <property type="match status" value="1"/>
</dbReference>
<dbReference type="AlphaFoldDB" id="A0A9W6MXB2"/>
<evidence type="ECO:0000256" key="9">
    <source>
        <dbReference type="PIRSR" id="PIRSR001589-2"/>
    </source>
</evidence>
<dbReference type="RefSeq" id="WP_271169936.1">
    <property type="nucleotide sequence ID" value="NZ_BSFI01000023.1"/>
</dbReference>
<dbReference type="InterPro" id="IPR029055">
    <property type="entry name" value="Ntn_hydrolases_N"/>
</dbReference>
<dbReference type="InterPro" id="IPR001962">
    <property type="entry name" value="Asn_synthase"/>
</dbReference>
<keyword evidence="5 9" id="KW-0067">ATP-binding</keyword>
<feature type="binding site" evidence="9">
    <location>
        <begin position="380"/>
        <end position="381"/>
    </location>
    <ligand>
        <name>ATP</name>
        <dbReference type="ChEBI" id="CHEBI:30616"/>
    </ligand>
</feature>
<gene>
    <name evidence="12" type="ORF">GCM10008179_33530</name>
</gene>
<feature type="binding site" evidence="9">
    <location>
        <position position="307"/>
    </location>
    <ligand>
        <name>ATP</name>
        <dbReference type="ChEBI" id="CHEBI:30616"/>
    </ligand>
</feature>
<evidence type="ECO:0000256" key="7">
    <source>
        <dbReference type="ARBA" id="ARBA00048741"/>
    </source>
</evidence>
<feature type="binding site" evidence="9">
    <location>
        <position position="106"/>
    </location>
    <ligand>
        <name>L-glutamine</name>
        <dbReference type="ChEBI" id="CHEBI:58359"/>
    </ligand>
</feature>
<evidence type="ECO:0000313" key="13">
    <source>
        <dbReference type="Proteomes" id="UP001143372"/>
    </source>
</evidence>
<dbReference type="InterPro" id="IPR033738">
    <property type="entry name" value="AsnB_N"/>
</dbReference>
<dbReference type="SUPFAM" id="SSF56235">
    <property type="entry name" value="N-terminal nucleophile aminohydrolases (Ntn hydrolases)"/>
    <property type="match status" value="1"/>
</dbReference>
<keyword evidence="4 9" id="KW-0547">Nucleotide-binding</keyword>
<evidence type="ECO:0000256" key="5">
    <source>
        <dbReference type="ARBA" id="ARBA00022840"/>
    </source>
</evidence>
<keyword evidence="8" id="KW-0028">Amino-acid biosynthesis</keyword>
<evidence type="ECO:0000256" key="4">
    <source>
        <dbReference type="ARBA" id="ARBA00022741"/>
    </source>
</evidence>
<feature type="active site" description="For GATase activity" evidence="8">
    <location>
        <position position="2"/>
    </location>
</feature>
<dbReference type="PANTHER" id="PTHR43284">
    <property type="entry name" value="ASPARAGINE SYNTHETASE (GLUTAMINE-HYDROLYZING)"/>
    <property type="match status" value="1"/>
</dbReference>
<dbReference type="GO" id="GO:0005829">
    <property type="term" value="C:cytosol"/>
    <property type="evidence" value="ECO:0007669"/>
    <property type="project" value="TreeGrafter"/>
</dbReference>
<dbReference type="NCBIfam" id="TIGR01536">
    <property type="entry name" value="asn_synth_AEB"/>
    <property type="match status" value="1"/>
</dbReference>
<keyword evidence="6 8" id="KW-0315">Glutamine amidotransferase</keyword>
<evidence type="ECO:0000256" key="3">
    <source>
        <dbReference type="ARBA" id="ARBA00012737"/>
    </source>
</evidence>
<dbReference type="EC" id="6.3.5.4" evidence="3"/>
<dbReference type="InterPro" id="IPR006426">
    <property type="entry name" value="Asn_synth_AEB"/>
</dbReference>
<reference evidence="12" key="2">
    <citation type="submission" date="2023-01" db="EMBL/GenBank/DDBJ databases">
        <authorList>
            <person name="Sun Q."/>
            <person name="Evtushenko L."/>
        </authorList>
    </citation>
    <scope>NUCLEOTIDE SEQUENCE</scope>
    <source>
        <strain evidence="12">VKM B-2347</strain>
    </source>
</reference>
<dbReference type="Gene3D" id="3.60.20.10">
    <property type="entry name" value="Glutamine Phosphoribosylpyrophosphate, subunit 1, domain 1"/>
    <property type="match status" value="1"/>
</dbReference>
<evidence type="ECO:0000313" key="12">
    <source>
        <dbReference type="EMBL" id="GLK69715.1"/>
    </source>
</evidence>
<organism evidence="12 13">
    <name type="scientific">Hansschlegelia plantiphila</name>
    <dbReference type="NCBI Taxonomy" id="374655"/>
    <lineage>
        <taxon>Bacteria</taxon>
        <taxon>Pseudomonadati</taxon>
        <taxon>Pseudomonadota</taxon>
        <taxon>Alphaproteobacteria</taxon>
        <taxon>Hyphomicrobiales</taxon>
        <taxon>Methylopilaceae</taxon>
        <taxon>Hansschlegelia</taxon>
    </lineage>
</organism>
<dbReference type="Gene3D" id="3.40.50.620">
    <property type="entry name" value="HUPs"/>
    <property type="match status" value="1"/>
</dbReference>
<feature type="domain" description="Glutamine amidotransferase type-2" evidence="11">
    <location>
        <begin position="2"/>
        <end position="220"/>
    </location>
</feature>
<dbReference type="GO" id="GO:0004066">
    <property type="term" value="F:asparagine synthase (glutamine-hydrolyzing) activity"/>
    <property type="evidence" value="ECO:0007669"/>
    <property type="project" value="UniProtKB-EC"/>
</dbReference>
<accession>A0A9W6MXB2</accession>
<keyword evidence="8" id="KW-0061">Asparagine biosynthesis</keyword>
<name>A0A9W6MXB2_9HYPH</name>
<protein>
    <recommendedName>
        <fullName evidence="3">asparagine synthase (glutamine-hydrolyzing)</fullName>
        <ecNumber evidence="3">6.3.5.4</ecNumber>
    </recommendedName>
</protein>
<evidence type="ECO:0000259" key="11">
    <source>
        <dbReference type="PROSITE" id="PS51278"/>
    </source>
</evidence>
<comment type="catalytic activity">
    <reaction evidence="7">
        <text>L-aspartate + L-glutamine + ATP + H2O = L-asparagine + L-glutamate + AMP + diphosphate + H(+)</text>
        <dbReference type="Rhea" id="RHEA:12228"/>
        <dbReference type="ChEBI" id="CHEBI:15377"/>
        <dbReference type="ChEBI" id="CHEBI:15378"/>
        <dbReference type="ChEBI" id="CHEBI:29985"/>
        <dbReference type="ChEBI" id="CHEBI:29991"/>
        <dbReference type="ChEBI" id="CHEBI:30616"/>
        <dbReference type="ChEBI" id="CHEBI:33019"/>
        <dbReference type="ChEBI" id="CHEBI:58048"/>
        <dbReference type="ChEBI" id="CHEBI:58359"/>
        <dbReference type="ChEBI" id="CHEBI:456215"/>
        <dbReference type="EC" id="6.3.5.4"/>
    </reaction>
</comment>
<dbReference type="Pfam" id="PF13537">
    <property type="entry name" value="GATase_7"/>
    <property type="match status" value="1"/>
</dbReference>
<dbReference type="InterPro" id="IPR051786">
    <property type="entry name" value="ASN_synthetase/amidase"/>
</dbReference>
<evidence type="ECO:0000256" key="2">
    <source>
        <dbReference type="ARBA" id="ARBA00005752"/>
    </source>
</evidence>
<keyword evidence="13" id="KW-1185">Reference proteome</keyword>
<comment type="caution">
    <text evidence="12">The sequence shown here is derived from an EMBL/GenBank/DDBJ whole genome shotgun (WGS) entry which is preliminary data.</text>
</comment>
<evidence type="ECO:0000256" key="1">
    <source>
        <dbReference type="ARBA" id="ARBA00005187"/>
    </source>
</evidence>
<dbReference type="GO" id="GO:0006529">
    <property type="term" value="P:asparagine biosynthetic process"/>
    <property type="evidence" value="ECO:0007669"/>
    <property type="project" value="UniProtKB-KW"/>
</dbReference>
<feature type="binding site" evidence="9">
    <location>
        <position position="280"/>
    </location>
    <ligand>
        <name>ATP</name>
        <dbReference type="ChEBI" id="CHEBI:30616"/>
    </ligand>
</feature>
<dbReference type="CDD" id="cd00712">
    <property type="entry name" value="AsnB"/>
    <property type="match status" value="1"/>
</dbReference>
<dbReference type="PROSITE" id="PS51278">
    <property type="entry name" value="GATASE_TYPE_2"/>
    <property type="match status" value="1"/>
</dbReference>
<dbReference type="GO" id="GO:0005524">
    <property type="term" value="F:ATP binding"/>
    <property type="evidence" value="ECO:0007669"/>
    <property type="project" value="UniProtKB-KW"/>
</dbReference>
<feature type="site" description="Important for beta-aspartyl-AMP intermediate formation" evidence="10">
    <location>
        <position position="382"/>
    </location>
</feature>
<dbReference type="EMBL" id="BSFI01000023">
    <property type="protein sequence ID" value="GLK69715.1"/>
    <property type="molecule type" value="Genomic_DNA"/>
</dbReference>
<evidence type="ECO:0000256" key="8">
    <source>
        <dbReference type="PIRSR" id="PIRSR001589-1"/>
    </source>
</evidence>
<evidence type="ECO:0000256" key="6">
    <source>
        <dbReference type="ARBA" id="ARBA00022962"/>
    </source>
</evidence>
<dbReference type="Proteomes" id="UP001143372">
    <property type="component" value="Unassembled WGS sequence"/>
</dbReference>
<comment type="similarity">
    <text evidence="2">Belongs to the asparagine synthetase family.</text>
</comment>
<dbReference type="InterPro" id="IPR017932">
    <property type="entry name" value="GATase_2_dom"/>
</dbReference>
<dbReference type="PANTHER" id="PTHR43284:SF1">
    <property type="entry name" value="ASPARAGINE SYNTHETASE"/>
    <property type="match status" value="1"/>
</dbReference>